<dbReference type="CDD" id="cd03411">
    <property type="entry name" value="Ferrochelatase_N"/>
    <property type="match status" value="1"/>
</dbReference>
<reference evidence="11" key="1">
    <citation type="submission" date="2016-10" db="EMBL/GenBank/DDBJ databases">
        <authorList>
            <person name="Varghese N."/>
            <person name="Submissions S."/>
        </authorList>
    </citation>
    <scope>NUCLEOTIDE SEQUENCE [LARGE SCALE GENOMIC DNA]</scope>
    <source>
        <strain evidence="11">CGMCC 1.10218</strain>
    </source>
</reference>
<keyword evidence="3 8" id="KW-0408">Iron</keyword>
<proteinExistence type="inferred from homology"/>
<dbReference type="PANTHER" id="PTHR11108:SF1">
    <property type="entry name" value="FERROCHELATASE, MITOCHONDRIAL"/>
    <property type="match status" value="1"/>
</dbReference>
<evidence type="ECO:0000313" key="10">
    <source>
        <dbReference type="EMBL" id="SEI62975.1"/>
    </source>
</evidence>
<keyword evidence="2 8" id="KW-0479">Metal-binding</keyword>
<evidence type="ECO:0000256" key="7">
    <source>
        <dbReference type="ARBA" id="ARBA00024536"/>
    </source>
</evidence>
<keyword evidence="11" id="KW-1185">Reference proteome</keyword>
<comment type="pathway">
    <text evidence="8 9">Porphyrin-containing compound metabolism; protoheme biosynthesis; protoheme from protoporphyrin-IX: step 1/1.</text>
</comment>
<dbReference type="InterPro" id="IPR033644">
    <property type="entry name" value="Ferrochelatase_C"/>
</dbReference>
<evidence type="ECO:0000256" key="1">
    <source>
        <dbReference type="ARBA" id="ARBA00007718"/>
    </source>
</evidence>
<dbReference type="STRING" id="856736.SAMN04488058_101181"/>
<organism evidence="10 11">
    <name type="scientific">Deinococcus reticulitermitis</name>
    <dbReference type="NCBI Taxonomy" id="856736"/>
    <lineage>
        <taxon>Bacteria</taxon>
        <taxon>Thermotogati</taxon>
        <taxon>Deinococcota</taxon>
        <taxon>Deinococci</taxon>
        <taxon>Deinococcales</taxon>
        <taxon>Deinococcaceae</taxon>
        <taxon>Deinococcus</taxon>
    </lineage>
</organism>
<comment type="similarity">
    <text evidence="1 8 9">Belongs to the ferrochelatase family.</text>
</comment>
<dbReference type="InterPro" id="IPR033659">
    <property type="entry name" value="Ferrochelatase_N"/>
</dbReference>
<keyword evidence="4 8" id="KW-0350">Heme biosynthesis</keyword>
<dbReference type="GO" id="GO:0006783">
    <property type="term" value="P:heme biosynthetic process"/>
    <property type="evidence" value="ECO:0007669"/>
    <property type="project" value="UniProtKB-UniRule"/>
</dbReference>
<comment type="catalytic activity">
    <reaction evidence="8 9">
        <text>heme b + 2 H(+) = protoporphyrin IX + Fe(2+)</text>
        <dbReference type="Rhea" id="RHEA:22584"/>
        <dbReference type="ChEBI" id="CHEBI:15378"/>
        <dbReference type="ChEBI" id="CHEBI:29033"/>
        <dbReference type="ChEBI" id="CHEBI:57306"/>
        <dbReference type="ChEBI" id="CHEBI:60344"/>
        <dbReference type="EC" id="4.98.1.1"/>
    </reaction>
</comment>
<comment type="subcellular location">
    <subcellularLocation>
        <location evidence="8 9">Cytoplasm</location>
    </subcellularLocation>
</comment>
<dbReference type="InterPro" id="IPR001015">
    <property type="entry name" value="Ferrochelatase"/>
</dbReference>
<evidence type="ECO:0000256" key="8">
    <source>
        <dbReference type="HAMAP-Rule" id="MF_00323"/>
    </source>
</evidence>
<dbReference type="PANTHER" id="PTHR11108">
    <property type="entry name" value="FERROCHELATASE"/>
    <property type="match status" value="1"/>
</dbReference>
<dbReference type="UniPathway" id="UPA00252">
    <property type="reaction ID" value="UER00325"/>
</dbReference>
<dbReference type="EMBL" id="FNZA01000001">
    <property type="protein sequence ID" value="SEI62975.1"/>
    <property type="molecule type" value="Genomic_DNA"/>
</dbReference>
<name>A0A1H6SGQ9_9DEIO</name>
<comment type="function">
    <text evidence="8 9">Catalyzes the ferrous insertion into protoporphyrin IX.</text>
</comment>
<gene>
    <name evidence="8" type="primary">hemH</name>
    <name evidence="10" type="ORF">SAMN04488058_101181</name>
</gene>
<evidence type="ECO:0000256" key="9">
    <source>
        <dbReference type="RuleBase" id="RU000607"/>
    </source>
</evidence>
<dbReference type="OrthoDB" id="9776380at2"/>
<accession>A0A1H6SGQ9</accession>
<keyword evidence="6 8" id="KW-0627">Porphyrin biosynthesis</keyword>
<dbReference type="FunFam" id="3.40.50.1400:FF:000007">
    <property type="entry name" value="Ferrochelatase"/>
    <property type="match status" value="1"/>
</dbReference>
<dbReference type="HAMAP" id="MF_00323">
    <property type="entry name" value="Ferrochelatase"/>
    <property type="match status" value="1"/>
</dbReference>
<dbReference type="PROSITE" id="PS00534">
    <property type="entry name" value="FERROCHELATASE"/>
    <property type="match status" value="1"/>
</dbReference>
<dbReference type="Pfam" id="PF00762">
    <property type="entry name" value="Ferrochelatase"/>
    <property type="match status" value="1"/>
</dbReference>
<dbReference type="InterPro" id="IPR019772">
    <property type="entry name" value="Ferrochelatase_AS"/>
</dbReference>
<evidence type="ECO:0000256" key="2">
    <source>
        <dbReference type="ARBA" id="ARBA00022723"/>
    </source>
</evidence>
<dbReference type="NCBIfam" id="TIGR00109">
    <property type="entry name" value="hemH"/>
    <property type="match status" value="1"/>
</dbReference>
<dbReference type="GO" id="GO:0046872">
    <property type="term" value="F:metal ion binding"/>
    <property type="evidence" value="ECO:0007669"/>
    <property type="project" value="UniProtKB-KW"/>
</dbReference>
<comment type="catalytic activity">
    <reaction evidence="7">
        <text>Fe-coproporphyrin III + 2 H(+) = coproporphyrin III + Fe(2+)</text>
        <dbReference type="Rhea" id="RHEA:49572"/>
        <dbReference type="ChEBI" id="CHEBI:15378"/>
        <dbReference type="ChEBI" id="CHEBI:29033"/>
        <dbReference type="ChEBI" id="CHEBI:68438"/>
        <dbReference type="ChEBI" id="CHEBI:131725"/>
        <dbReference type="EC" id="4.99.1.9"/>
    </reaction>
    <physiologicalReaction direction="right-to-left" evidence="7">
        <dbReference type="Rhea" id="RHEA:49574"/>
    </physiologicalReaction>
</comment>
<sequence length="323" mass="35508">MTDQTHTNTDTTHTEKPIGILFMAYGGPESLDDMPGYLADIRAGRVTSGAILDEITNNYRQIGGKSPLPEFTRAQVDATMAGLQSLGRPLKAYVGMRHWSPWIEDAVRDMLDDGIEKAVAIVLAPHYSSMSVAKYQKKIKAALQMNHGHIDFVFVNEYHTEPGYVTALADRVREGVQSFPEGERDDVHVILSAHSLPVRIEKEGDPYSRQLLESARLVAGQAGLRDDQWSWSYQSAGRSPEPWLGPQLDEHLRDLAAQGVKKVVSVPVGFVSDHVEILFDIDIAAQEVAGELGMTLVRPPALNTDPLFIGTLSSVIGRQVAEL</sequence>
<dbReference type="AlphaFoldDB" id="A0A1H6SGQ9"/>
<protein>
    <recommendedName>
        <fullName evidence="8 9">Ferrochelatase</fullName>
        <ecNumber evidence="8 9">4.98.1.1</ecNumber>
    </recommendedName>
    <alternativeName>
        <fullName evidence="8">Heme synthase</fullName>
    </alternativeName>
    <alternativeName>
        <fullName evidence="8">Protoheme ferro-lyase</fullName>
    </alternativeName>
</protein>
<dbReference type="CDD" id="cd00419">
    <property type="entry name" value="Ferrochelatase_C"/>
    <property type="match status" value="1"/>
</dbReference>
<dbReference type="RefSeq" id="WP_092262600.1">
    <property type="nucleotide sequence ID" value="NZ_FNZA01000001.1"/>
</dbReference>
<evidence type="ECO:0000256" key="6">
    <source>
        <dbReference type="ARBA" id="ARBA00023244"/>
    </source>
</evidence>
<keyword evidence="8 9" id="KW-0963">Cytoplasm</keyword>
<evidence type="ECO:0000313" key="11">
    <source>
        <dbReference type="Proteomes" id="UP000199223"/>
    </source>
</evidence>
<dbReference type="EC" id="4.98.1.1" evidence="8 9"/>
<dbReference type="SUPFAM" id="SSF53800">
    <property type="entry name" value="Chelatase"/>
    <property type="match status" value="1"/>
</dbReference>
<dbReference type="GO" id="GO:0004325">
    <property type="term" value="F:ferrochelatase activity"/>
    <property type="evidence" value="ECO:0007669"/>
    <property type="project" value="UniProtKB-UniRule"/>
</dbReference>
<dbReference type="GO" id="GO:0005737">
    <property type="term" value="C:cytoplasm"/>
    <property type="evidence" value="ECO:0007669"/>
    <property type="project" value="UniProtKB-SubCell"/>
</dbReference>
<evidence type="ECO:0000256" key="3">
    <source>
        <dbReference type="ARBA" id="ARBA00023004"/>
    </source>
</evidence>
<keyword evidence="5 8" id="KW-0456">Lyase</keyword>
<feature type="binding site" evidence="8">
    <location>
        <position position="194"/>
    </location>
    <ligand>
        <name>Fe(2+)</name>
        <dbReference type="ChEBI" id="CHEBI:29033"/>
    </ligand>
</feature>
<evidence type="ECO:0000256" key="5">
    <source>
        <dbReference type="ARBA" id="ARBA00023239"/>
    </source>
</evidence>
<dbReference type="Gene3D" id="3.40.50.1400">
    <property type="match status" value="2"/>
</dbReference>
<dbReference type="Proteomes" id="UP000199223">
    <property type="component" value="Unassembled WGS sequence"/>
</dbReference>
<evidence type="ECO:0000256" key="4">
    <source>
        <dbReference type="ARBA" id="ARBA00023133"/>
    </source>
</evidence>
<feature type="binding site" evidence="8">
    <location>
        <position position="276"/>
    </location>
    <ligand>
        <name>Fe(2+)</name>
        <dbReference type="ChEBI" id="CHEBI:29033"/>
    </ligand>
</feature>